<feature type="compositionally biased region" description="Polar residues" evidence="6">
    <location>
        <begin position="1"/>
        <end position="16"/>
    </location>
</feature>
<dbReference type="InterPro" id="IPR032377">
    <property type="entry name" value="STAR_dimer"/>
</dbReference>
<dbReference type="PANTHER" id="PTHR11208">
    <property type="entry name" value="RNA-BINDING PROTEIN RELATED"/>
    <property type="match status" value="1"/>
</dbReference>
<dbReference type="FunFam" id="3.30.1370.10:FF:000055">
    <property type="entry name" value="protein quaking isoform X1"/>
    <property type="match status" value="1"/>
</dbReference>
<accession>A0A9D4P6B0</accession>
<feature type="compositionally biased region" description="Low complexity" evidence="6">
    <location>
        <begin position="389"/>
        <end position="418"/>
    </location>
</feature>
<dbReference type="GO" id="GO:0005634">
    <property type="term" value="C:nucleus"/>
    <property type="evidence" value="ECO:0007669"/>
    <property type="project" value="UniProtKB-SubCell"/>
</dbReference>
<dbReference type="Pfam" id="PF16544">
    <property type="entry name" value="STAR_dimer"/>
    <property type="match status" value="1"/>
</dbReference>
<evidence type="ECO:0000256" key="6">
    <source>
        <dbReference type="SAM" id="MobiDB-lite"/>
    </source>
</evidence>
<dbReference type="SMART" id="SM00322">
    <property type="entry name" value="KH"/>
    <property type="match status" value="1"/>
</dbReference>
<sequence>MSNGNQIPNSPATSCMSQQSSSSSSNYGHNNNNNNHHFNGQNRLSSSSSSSSSLLNHNNHSNNHNNNDNQTVHSLAEYLQQLLKDRQRLAAFPGTFLHIDRLIDAEIARVRASLFQINGDEHKPLILPEPDGPIVNKMEKVYVPVDEHPDFNFVGRILGPRGMTAKQLEQETGCKIMVRGRGSMRDKKKEEQNRGKPNWEHLNDKLHVLITVEDTENRAIAKMERAIEEVKKLLVPITEGEDELKKRQLMELAIINGTYRDSGQRNSARQFAHPAAAAATPLPHQSALVHHLHYGQALLNGNSAAASIPPQLITATSTPDGTLLYTTNVHPSALNPHHPHQTHHHQYAATAAEFHHQYSASLAAAQLLDYQAAAAVAAAGAPVITPEQSGTSVSASTATGSSASSSSATSGGLTTYGS</sequence>
<dbReference type="PANTHER" id="PTHR11208:SF125">
    <property type="entry name" value="KH DOMAIN-CONTAINING RNA-BINDING PROTEIN QKI"/>
    <property type="match status" value="1"/>
</dbReference>
<dbReference type="Pfam" id="PF22675">
    <property type="entry name" value="KH-I_KHDC4-BBP"/>
    <property type="match status" value="1"/>
</dbReference>
<protein>
    <submittedName>
        <fullName evidence="8">Protein held out wings-like</fullName>
    </submittedName>
</protein>
<dbReference type="Gene3D" id="1.20.5.4010">
    <property type="match status" value="1"/>
</dbReference>
<proteinExistence type="predicted"/>
<gene>
    <name evidence="8" type="ORF">HUG17_0225</name>
</gene>
<evidence type="ECO:0000256" key="1">
    <source>
        <dbReference type="ARBA" id="ARBA00004123"/>
    </source>
</evidence>
<keyword evidence="3 5" id="KW-0694">RNA-binding</keyword>
<dbReference type="InterPro" id="IPR004087">
    <property type="entry name" value="KH_dom"/>
</dbReference>
<evidence type="ECO:0000313" key="8">
    <source>
        <dbReference type="EMBL" id="KAH7644687.1"/>
    </source>
</evidence>
<dbReference type="EMBL" id="SDOV01000001">
    <property type="protein sequence ID" value="KAH7644687.1"/>
    <property type="molecule type" value="Genomic_DNA"/>
</dbReference>
<evidence type="ECO:0000256" key="3">
    <source>
        <dbReference type="ARBA" id="ARBA00022884"/>
    </source>
</evidence>
<dbReference type="Proteomes" id="UP000828236">
    <property type="component" value="Unassembled WGS sequence"/>
</dbReference>
<feature type="region of interest" description="Disordered" evidence="6">
    <location>
        <begin position="386"/>
        <end position="418"/>
    </location>
</feature>
<dbReference type="GO" id="GO:0003729">
    <property type="term" value="F:mRNA binding"/>
    <property type="evidence" value="ECO:0007669"/>
    <property type="project" value="TreeGrafter"/>
</dbReference>
<evidence type="ECO:0000256" key="2">
    <source>
        <dbReference type="ARBA" id="ARBA00022473"/>
    </source>
</evidence>
<feature type="domain" description="K Homology" evidence="7">
    <location>
        <begin position="135"/>
        <end position="229"/>
    </location>
</feature>
<dbReference type="AlphaFoldDB" id="A0A9D4P6B0"/>
<dbReference type="GO" id="GO:0048024">
    <property type="term" value="P:regulation of mRNA splicing, via spliceosome"/>
    <property type="evidence" value="ECO:0007669"/>
    <property type="project" value="TreeGrafter"/>
</dbReference>
<dbReference type="InterPro" id="IPR036612">
    <property type="entry name" value="KH_dom_type_1_sf"/>
</dbReference>
<dbReference type="PROSITE" id="PS50084">
    <property type="entry name" value="KH_TYPE_1"/>
    <property type="match status" value="1"/>
</dbReference>
<feature type="region of interest" description="Disordered" evidence="6">
    <location>
        <begin position="1"/>
        <end position="69"/>
    </location>
</feature>
<evidence type="ECO:0000256" key="4">
    <source>
        <dbReference type="ARBA" id="ARBA00023242"/>
    </source>
</evidence>
<evidence type="ECO:0000256" key="5">
    <source>
        <dbReference type="PROSITE-ProRule" id="PRU00117"/>
    </source>
</evidence>
<reference evidence="8" key="1">
    <citation type="submission" date="2020-06" db="EMBL/GenBank/DDBJ databases">
        <authorList>
            <person name="Ji K."/>
            <person name="Li J."/>
        </authorList>
    </citation>
    <scope>NUCLEOTIDE SEQUENCE</scope>
    <source>
        <strain evidence="8">JKM2019</strain>
        <tissue evidence="8">Whole body</tissue>
    </source>
</reference>
<reference evidence="8" key="2">
    <citation type="journal article" date="2021" name="World Allergy Organ. J.">
        <title>Chromosome-level assembly of Dermatophagoides farinae genome and transcriptome reveals two novel allergens Der f 37 and Der f 39.</title>
        <authorList>
            <person name="Chen J."/>
            <person name="Cai Z."/>
            <person name="Fan D."/>
            <person name="Hu J."/>
            <person name="Hou Y."/>
            <person name="He Y."/>
            <person name="Zhang Z."/>
            <person name="Zhao Z."/>
            <person name="Gao P."/>
            <person name="Hu W."/>
            <person name="Sun J."/>
            <person name="Li J."/>
            <person name="Ji K."/>
        </authorList>
    </citation>
    <scope>NUCLEOTIDE SEQUENCE</scope>
    <source>
        <strain evidence="8">JKM2019</strain>
    </source>
</reference>
<feature type="compositionally biased region" description="Low complexity" evidence="6">
    <location>
        <begin position="17"/>
        <end position="67"/>
    </location>
</feature>
<organism evidence="8">
    <name type="scientific">Dermatophagoides farinae</name>
    <name type="common">American house dust mite</name>
    <dbReference type="NCBI Taxonomy" id="6954"/>
    <lineage>
        <taxon>Eukaryota</taxon>
        <taxon>Metazoa</taxon>
        <taxon>Ecdysozoa</taxon>
        <taxon>Arthropoda</taxon>
        <taxon>Chelicerata</taxon>
        <taxon>Arachnida</taxon>
        <taxon>Acari</taxon>
        <taxon>Acariformes</taxon>
        <taxon>Sarcoptiformes</taxon>
        <taxon>Astigmata</taxon>
        <taxon>Psoroptidia</taxon>
        <taxon>Analgoidea</taxon>
        <taxon>Pyroglyphidae</taxon>
        <taxon>Dermatophagoidinae</taxon>
        <taxon>Dermatophagoides</taxon>
    </lineage>
</organism>
<keyword evidence="4" id="KW-0539">Nucleus</keyword>
<dbReference type="InterPro" id="IPR045071">
    <property type="entry name" value="BBP-like"/>
</dbReference>
<keyword evidence="2" id="KW-0217">Developmental protein</keyword>
<comment type="subcellular location">
    <subcellularLocation>
        <location evidence="1">Nucleus</location>
    </subcellularLocation>
</comment>
<comment type="caution">
    <text evidence="8">The sequence shown here is derived from an EMBL/GenBank/DDBJ whole genome shotgun (WGS) entry which is preliminary data.</text>
</comment>
<dbReference type="Gene3D" id="3.30.1370.10">
    <property type="entry name" value="K Homology domain, type 1"/>
    <property type="match status" value="1"/>
</dbReference>
<evidence type="ECO:0000259" key="7">
    <source>
        <dbReference type="SMART" id="SM00322"/>
    </source>
</evidence>
<name>A0A9D4P6B0_DERFA</name>
<dbReference type="SUPFAM" id="SSF54791">
    <property type="entry name" value="Eukaryotic type KH-domain (KH-domain type I)"/>
    <property type="match status" value="1"/>
</dbReference>
<dbReference type="InterPro" id="IPR055256">
    <property type="entry name" value="KH_1_KHDC4/BBP-like"/>
</dbReference>